<feature type="domain" description="AMP-dependent synthetase/ligase" evidence="2">
    <location>
        <begin position="99"/>
        <end position="379"/>
    </location>
</feature>
<accession>A0A087TZK0</accession>
<dbReference type="AlphaFoldDB" id="A0A087TZK0"/>
<dbReference type="EMBL" id="KK117462">
    <property type="protein sequence ID" value="KFM70539.1"/>
    <property type="molecule type" value="Genomic_DNA"/>
</dbReference>
<dbReference type="GO" id="GO:0030729">
    <property type="term" value="F:acetoacetate-CoA ligase activity"/>
    <property type="evidence" value="ECO:0007669"/>
    <property type="project" value="TreeGrafter"/>
</dbReference>
<gene>
    <name evidence="4" type="ORF">X975_08084</name>
</gene>
<dbReference type="InterPro" id="IPR020845">
    <property type="entry name" value="AMP-binding_CS"/>
</dbReference>
<dbReference type="Pfam" id="PF16177">
    <property type="entry name" value="ACAS_N"/>
    <property type="match status" value="1"/>
</dbReference>
<dbReference type="Pfam" id="PF00501">
    <property type="entry name" value="AMP-binding"/>
    <property type="match status" value="1"/>
</dbReference>
<evidence type="ECO:0000256" key="1">
    <source>
        <dbReference type="ARBA" id="ARBA00006432"/>
    </source>
</evidence>
<reference evidence="4 5" key="1">
    <citation type="submission" date="2013-11" db="EMBL/GenBank/DDBJ databases">
        <title>Genome sequencing of Stegodyphus mimosarum.</title>
        <authorList>
            <person name="Bechsgaard J."/>
        </authorList>
    </citation>
    <scope>NUCLEOTIDE SEQUENCE [LARGE SCALE GENOMIC DNA]</scope>
</reference>
<dbReference type="InterPro" id="IPR032387">
    <property type="entry name" value="ACAS_N"/>
</dbReference>
<dbReference type="Proteomes" id="UP000054359">
    <property type="component" value="Unassembled WGS sequence"/>
</dbReference>
<feature type="non-terminal residue" evidence="4">
    <location>
        <position position="383"/>
    </location>
</feature>
<proteinExistence type="inferred from homology"/>
<dbReference type="InterPro" id="IPR042099">
    <property type="entry name" value="ANL_N_sf"/>
</dbReference>
<organism evidence="4 5">
    <name type="scientific">Stegodyphus mimosarum</name>
    <name type="common">African social velvet spider</name>
    <dbReference type="NCBI Taxonomy" id="407821"/>
    <lineage>
        <taxon>Eukaryota</taxon>
        <taxon>Metazoa</taxon>
        <taxon>Ecdysozoa</taxon>
        <taxon>Arthropoda</taxon>
        <taxon>Chelicerata</taxon>
        <taxon>Arachnida</taxon>
        <taxon>Araneae</taxon>
        <taxon>Araneomorphae</taxon>
        <taxon>Entelegynae</taxon>
        <taxon>Eresoidea</taxon>
        <taxon>Eresidae</taxon>
        <taxon>Stegodyphus</taxon>
    </lineage>
</organism>
<evidence type="ECO:0000259" key="2">
    <source>
        <dbReference type="Pfam" id="PF00501"/>
    </source>
</evidence>
<dbReference type="STRING" id="407821.A0A087TZK0"/>
<evidence type="ECO:0000313" key="5">
    <source>
        <dbReference type="Proteomes" id="UP000054359"/>
    </source>
</evidence>
<dbReference type="PANTHER" id="PTHR42921:SF1">
    <property type="entry name" value="ACETOACETYL-COA SYNTHETASE"/>
    <property type="match status" value="1"/>
</dbReference>
<evidence type="ECO:0000313" key="4">
    <source>
        <dbReference type="EMBL" id="KFM70539.1"/>
    </source>
</evidence>
<comment type="similarity">
    <text evidence="1">Belongs to the ATP-dependent AMP-binding enzyme family.</text>
</comment>
<name>A0A087TZK0_STEMI</name>
<protein>
    <submittedName>
        <fullName evidence="4">Acetoacetyl-CoA synthetase</fullName>
    </submittedName>
</protein>
<sequence>MKARPTLVWNKKVPNTEMEKFRRLMEAKYNRRFGSYWELHKWSVENYMDFWEEVWNYFGVIASKPYDEVLVKTGPGFLDNDWFSGALFNFAENILRIRDNRVALIWADELGNEETVTFAEMFEEVKLYAAAFKKHGLRKGDRVACYMSNIKEAVFGLLAATSIGAIWGGPLPFYGARAASNIIKMMDAKFLLAVDHHQDYGQQFNTFENLQDIAENCPSLEKIIIVALKPETLSKDISHIPNSCFLHEFLEDGRTPDGTVPDIVFEQLPFSHPICINFTSGTTGLPKGPVHSAGSFIAELRDFAFHLNLKSGDVVLTCYPVGWSLWDYFIRALALGVKIFLYSGSPYFERKGANFWDIVAEYKVTLAFLVTSMVDKMEKQQMA</sequence>
<dbReference type="SUPFAM" id="SSF56801">
    <property type="entry name" value="Acetyl-CoA synthetase-like"/>
    <property type="match status" value="1"/>
</dbReference>
<evidence type="ECO:0000259" key="3">
    <source>
        <dbReference type="Pfam" id="PF16177"/>
    </source>
</evidence>
<dbReference type="PANTHER" id="PTHR42921">
    <property type="entry name" value="ACETOACETYL-COA SYNTHETASE"/>
    <property type="match status" value="1"/>
</dbReference>
<feature type="domain" description="Acetyl-coenzyme A synthetase N-terminal" evidence="3">
    <location>
        <begin position="36"/>
        <end position="93"/>
    </location>
</feature>
<dbReference type="Gene3D" id="3.40.50.12780">
    <property type="entry name" value="N-terminal domain of ligase-like"/>
    <property type="match status" value="1"/>
</dbReference>
<dbReference type="OrthoDB" id="10253869at2759"/>
<dbReference type="OMA" id="DMESTNI"/>
<dbReference type="PROSITE" id="PS00455">
    <property type="entry name" value="AMP_BINDING"/>
    <property type="match status" value="1"/>
</dbReference>
<dbReference type="InterPro" id="IPR000873">
    <property type="entry name" value="AMP-dep_synth/lig_dom"/>
</dbReference>
<keyword evidence="5" id="KW-1185">Reference proteome</keyword>